<dbReference type="AlphaFoldDB" id="A0A151GDE8"/>
<evidence type="ECO:0000313" key="2">
    <source>
        <dbReference type="EMBL" id="KYK55091.1"/>
    </source>
</evidence>
<organism evidence="2 3">
    <name type="scientific">Drechmeria coniospora</name>
    <name type="common">Nematophagous fungus</name>
    <name type="synonym">Meria coniospora</name>
    <dbReference type="NCBI Taxonomy" id="98403"/>
    <lineage>
        <taxon>Eukaryota</taxon>
        <taxon>Fungi</taxon>
        <taxon>Dikarya</taxon>
        <taxon>Ascomycota</taxon>
        <taxon>Pezizomycotina</taxon>
        <taxon>Sordariomycetes</taxon>
        <taxon>Hypocreomycetidae</taxon>
        <taxon>Hypocreales</taxon>
        <taxon>Ophiocordycipitaceae</taxon>
        <taxon>Drechmeria</taxon>
    </lineage>
</organism>
<gene>
    <name evidence="2" type="ORF">DCS_07053</name>
</gene>
<dbReference type="EMBL" id="LAYC01000003">
    <property type="protein sequence ID" value="KYK55091.1"/>
    <property type="molecule type" value="Genomic_DNA"/>
</dbReference>
<evidence type="ECO:0000313" key="3">
    <source>
        <dbReference type="Proteomes" id="UP000076580"/>
    </source>
</evidence>
<protein>
    <submittedName>
        <fullName evidence="2">Uncharacterized protein</fullName>
    </submittedName>
</protein>
<keyword evidence="3" id="KW-1185">Reference proteome</keyword>
<comment type="caution">
    <text evidence="2">The sequence shown here is derived from an EMBL/GenBank/DDBJ whole genome shotgun (WGS) entry which is preliminary data.</text>
</comment>
<dbReference type="Proteomes" id="UP000076580">
    <property type="component" value="Chromosome 03"/>
</dbReference>
<accession>A0A151GDE8</accession>
<dbReference type="GeneID" id="63719696"/>
<dbReference type="InParanoid" id="A0A151GDE8"/>
<sequence>MNVSGLPVLASHGPNSTPASADSTPSQAQALLKVAQAESREHNLCPLASSRRNTYELREGGTRSSTLIQDDGLLKASTHGGTNVNATIGAAL</sequence>
<feature type="region of interest" description="Disordered" evidence="1">
    <location>
        <begin position="1"/>
        <end position="27"/>
    </location>
</feature>
<feature type="compositionally biased region" description="Polar residues" evidence="1">
    <location>
        <begin position="13"/>
        <end position="27"/>
    </location>
</feature>
<evidence type="ECO:0000256" key="1">
    <source>
        <dbReference type="SAM" id="MobiDB-lite"/>
    </source>
</evidence>
<dbReference type="RefSeq" id="XP_040654443.1">
    <property type="nucleotide sequence ID" value="XM_040804339.1"/>
</dbReference>
<name>A0A151GDE8_DRECN</name>
<reference evidence="2 3" key="1">
    <citation type="journal article" date="2016" name="Sci. Rep.">
        <title>Insights into Adaptations to a Near-Obligate Nematode Endoparasitic Lifestyle from the Finished Genome of Drechmeria coniospora.</title>
        <authorList>
            <person name="Zhang L."/>
            <person name="Zhou Z."/>
            <person name="Guo Q."/>
            <person name="Fokkens L."/>
            <person name="Miskei M."/>
            <person name="Pocsi I."/>
            <person name="Zhang W."/>
            <person name="Chen M."/>
            <person name="Wang L."/>
            <person name="Sun Y."/>
            <person name="Donzelli B.G."/>
            <person name="Gibson D.M."/>
            <person name="Nelson D.R."/>
            <person name="Luo J.G."/>
            <person name="Rep M."/>
            <person name="Liu H."/>
            <person name="Yang S."/>
            <person name="Wang J."/>
            <person name="Krasnoff S.B."/>
            <person name="Xu Y."/>
            <person name="Molnar I."/>
            <person name="Lin M."/>
        </authorList>
    </citation>
    <scope>NUCLEOTIDE SEQUENCE [LARGE SCALE GENOMIC DNA]</scope>
    <source>
        <strain evidence="2 3">ARSEF 6962</strain>
    </source>
</reference>
<proteinExistence type="predicted"/>